<keyword evidence="11" id="KW-0472">Membrane</keyword>
<dbReference type="PANTHER" id="PTHR45528:SF1">
    <property type="entry name" value="SENSOR HISTIDINE KINASE CPXA"/>
    <property type="match status" value="1"/>
</dbReference>
<keyword evidence="9" id="KW-0067">ATP-binding</keyword>
<dbReference type="PANTHER" id="PTHR45528">
    <property type="entry name" value="SENSOR HISTIDINE KINASE CPXA"/>
    <property type="match status" value="1"/>
</dbReference>
<dbReference type="InterPro" id="IPR003594">
    <property type="entry name" value="HATPase_dom"/>
</dbReference>
<accession>A0A1M4UC51</accession>
<reference evidence="14" key="1">
    <citation type="submission" date="2016-11" db="EMBL/GenBank/DDBJ databases">
        <authorList>
            <person name="Varghese N."/>
            <person name="Submissions S."/>
        </authorList>
    </citation>
    <scope>NUCLEOTIDE SEQUENCE [LARGE SCALE GENOMIC DNA]</scope>
    <source>
        <strain evidence="14">DSM 18095</strain>
    </source>
</reference>
<comment type="subcellular location">
    <subcellularLocation>
        <location evidence="2">Cell membrane</location>
        <topology evidence="2">Multi-pass membrane protein</topology>
    </subcellularLocation>
</comment>
<dbReference type="EC" id="2.7.13.3" evidence="3"/>
<dbReference type="GO" id="GO:0004673">
    <property type="term" value="F:protein histidine kinase activity"/>
    <property type="evidence" value="ECO:0007669"/>
    <property type="project" value="UniProtKB-EC"/>
</dbReference>
<evidence type="ECO:0000256" key="10">
    <source>
        <dbReference type="ARBA" id="ARBA00023012"/>
    </source>
</evidence>
<evidence type="ECO:0000256" key="4">
    <source>
        <dbReference type="ARBA" id="ARBA00022475"/>
    </source>
</evidence>
<dbReference type="PRINTS" id="PR00344">
    <property type="entry name" value="BCTRLSENSOR"/>
</dbReference>
<dbReference type="PROSITE" id="PS50109">
    <property type="entry name" value="HIS_KIN"/>
    <property type="match status" value="1"/>
</dbReference>
<gene>
    <name evidence="13" type="ORF">SAMN02745784_01003</name>
</gene>
<dbReference type="Proteomes" id="UP000184114">
    <property type="component" value="Unassembled WGS sequence"/>
</dbReference>
<dbReference type="RefSeq" id="WP_143154884.1">
    <property type="nucleotide sequence ID" value="NZ_FQTY01000003.1"/>
</dbReference>
<sequence>MLEKLKNFTEVLLKLSKINSNAIEYKFKELSMLEIIEDILNSLNRDGKINIEYHGEDFYVLGDEIWLYEAFLNIIKNSLEHTRNTVSIELTSNPIYKVIKISDNGSGVQEEILKRIFDRFYRGDTSLPGYGIGLNLSKSIIEEHNGDIIAFNDNGLTFEVKFYNVT</sequence>
<dbReference type="AlphaFoldDB" id="A0A1M4UC51"/>
<keyword evidence="4" id="KW-1003">Cell membrane</keyword>
<dbReference type="EMBL" id="FQTY01000003">
    <property type="protein sequence ID" value="SHE54295.1"/>
    <property type="molecule type" value="Genomic_DNA"/>
</dbReference>
<dbReference type="GO" id="GO:0005886">
    <property type="term" value="C:plasma membrane"/>
    <property type="evidence" value="ECO:0007669"/>
    <property type="project" value="UniProtKB-SubCell"/>
</dbReference>
<evidence type="ECO:0000256" key="11">
    <source>
        <dbReference type="ARBA" id="ARBA00023136"/>
    </source>
</evidence>
<dbReference type="InterPro" id="IPR050398">
    <property type="entry name" value="HssS/ArlS-like"/>
</dbReference>
<dbReference type="SUPFAM" id="SSF55874">
    <property type="entry name" value="ATPase domain of HSP90 chaperone/DNA topoisomerase II/histidine kinase"/>
    <property type="match status" value="1"/>
</dbReference>
<evidence type="ECO:0000259" key="12">
    <source>
        <dbReference type="PROSITE" id="PS50109"/>
    </source>
</evidence>
<evidence type="ECO:0000256" key="1">
    <source>
        <dbReference type="ARBA" id="ARBA00000085"/>
    </source>
</evidence>
<evidence type="ECO:0000256" key="2">
    <source>
        <dbReference type="ARBA" id="ARBA00004651"/>
    </source>
</evidence>
<keyword evidence="14" id="KW-1185">Reference proteome</keyword>
<evidence type="ECO:0000256" key="5">
    <source>
        <dbReference type="ARBA" id="ARBA00022553"/>
    </source>
</evidence>
<proteinExistence type="predicted"/>
<dbReference type="Gene3D" id="3.30.565.10">
    <property type="entry name" value="Histidine kinase-like ATPase, C-terminal domain"/>
    <property type="match status" value="1"/>
</dbReference>
<organism evidence="13 14">
    <name type="scientific">Tissierella praeacuta DSM 18095</name>
    <dbReference type="NCBI Taxonomy" id="1123404"/>
    <lineage>
        <taxon>Bacteria</taxon>
        <taxon>Bacillati</taxon>
        <taxon>Bacillota</taxon>
        <taxon>Tissierellia</taxon>
        <taxon>Tissierellales</taxon>
        <taxon>Tissierellaceae</taxon>
        <taxon>Tissierella</taxon>
    </lineage>
</organism>
<keyword evidence="8 13" id="KW-0418">Kinase</keyword>
<keyword evidence="6" id="KW-0808">Transferase</keyword>
<keyword evidence="10" id="KW-0902">Two-component regulatory system</keyword>
<dbReference type="GO" id="GO:0000160">
    <property type="term" value="P:phosphorelay signal transduction system"/>
    <property type="evidence" value="ECO:0007669"/>
    <property type="project" value="UniProtKB-KW"/>
</dbReference>
<evidence type="ECO:0000256" key="3">
    <source>
        <dbReference type="ARBA" id="ARBA00012438"/>
    </source>
</evidence>
<evidence type="ECO:0000313" key="14">
    <source>
        <dbReference type="Proteomes" id="UP000184114"/>
    </source>
</evidence>
<dbReference type="InterPro" id="IPR005467">
    <property type="entry name" value="His_kinase_dom"/>
</dbReference>
<evidence type="ECO:0000256" key="7">
    <source>
        <dbReference type="ARBA" id="ARBA00022741"/>
    </source>
</evidence>
<dbReference type="Pfam" id="PF02518">
    <property type="entry name" value="HATPase_c"/>
    <property type="match status" value="1"/>
</dbReference>
<dbReference type="InterPro" id="IPR036890">
    <property type="entry name" value="HATPase_C_sf"/>
</dbReference>
<dbReference type="GO" id="GO:0005524">
    <property type="term" value="F:ATP binding"/>
    <property type="evidence" value="ECO:0007669"/>
    <property type="project" value="UniProtKB-KW"/>
</dbReference>
<dbReference type="CDD" id="cd00075">
    <property type="entry name" value="HATPase"/>
    <property type="match status" value="1"/>
</dbReference>
<dbReference type="SMART" id="SM00387">
    <property type="entry name" value="HATPase_c"/>
    <property type="match status" value="1"/>
</dbReference>
<dbReference type="STRING" id="1123404.SAMN02745784_01003"/>
<feature type="domain" description="Histidine kinase" evidence="12">
    <location>
        <begin position="1"/>
        <end position="166"/>
    </location>
</feature>
<name>A0A1M4UC51_9FIRM</name>
<evidence type="ECO:0000256" key="9">
    <source>
        <dbReference type="ARBA" id="ARBA00022840"/>
    </source>
</evidence>
<protein>
    <recommendedName>
        <fullName evidence="3">histidine kinase</fullName>
        <ecNumber evidence="3">2.7.13.3</ecNumber>
    </recommendedName>
</protein>
<evidence type="ECO:0000313" key="13">
    <source>
        <dbReference type="EMBL" id="SHE54295.1"/>
    </source>
</evidence>
<comment type="catalytic activity">
    <reaction evidence="1">
        <text>ATP + protein L-histidine = ADP + protein N-phospho-L-histidine.</text>
        <dbReference type="EC" id="2.7.13.3"/>
    </reaction>
</comment>
<dbReference type="InterPro" id="IPR004358">
    <property type="entry name" value="Sig_transdc_His_kin-like_C"/>
</dbReference>
<keyword evidence="5" id="KW-0597">Phosphoprotein</keyword>
<evidence type="ECO:0000256" key="6">
    <source>
        <dbReference type="ARBA" id="ARBA00022679"/>
    </source>
</evidence>
<evidence type="ECO:0000256" key="8">
    <source>
        <dbReference type="ARBA" id="ARBA00022777"/>
    </source>
</evidence>
<keyword evidence="7" id="KW-0547">Nucleotide-binding</keyword>